<dbReference type="PRINTS" id="PR00038">
    <property type="entry name" value="HTHLUXR"/>
</dbReference>
<dbReference type="PROSITE" id="PS00622">
    <property type="entry name" value="HTH_LUXR_1"/>
    <property type="match status" value="1"/>
</dbReference>
<dbReference type="PANTHER" id="PTHR16305:SF35">
    <property type="entry name" value="TRANSCRIPTIONAL ACTIVATOR DOMAIN"/>
    <property type="match status" value="1"/>
</dbReference>
<accession>A0ABN3F089</accession>
<evidence type="ECO:0000313" key="5">
    <source>
        <dbReference type="Proteomes" id="UP001500305"/>
    </source>
</evidence>
<dbReference type="EMBL" id="BAAATR010000061">
    <property type="protein sequence ID" value="GAA2278218.1"/>
    <property type="molecule type" value="Genomic_DNA"/>
</dbReference>
<comment type="caution">
    <text evidence="4">The sequence shown here is derived from an EMBL/GenBank/DDBJ whole genome shotgun (WGS) entry which is preliminary data.</text>
</comment>
<name>A0ABN3F089_9ACTN</name>
<gene>
    <name evidence="4" type="ORF">GCM10010430_75210</name>
</gene>
<dbReference type="InterPro" id="IPR027417">
    <property type="entry name" value="P-loop_NTPase"/>
</dbReference>
<dbReference type="InterPro" id="IPR000792">
    <property type="entry name" value="Tscrpt_reg_LuxR_C"/>
</dbReference>
<reference evidence="4 5" key="1">
    <citation type="journal article" date="2019" name="Int. J. Syst. Evol. Microbiol.">
        <title>The Global Catalogue of Microorganisms (GCM) 10K type strain sequencing project: providing services to taxonomists for standard genome sequencing and annotation.</title>
        <authorList>
            <consortium name="The Broad Institute Genomics Platform"/>
            <consortium name="The Broad Institute Genome Sequencing Center for Infectious Disease"/>
            <person name="Wu L."/>
            <person name="Ma J."/>
        </authorList>
    </citation>
    <scope>NUCLEOTIDE SEQUENCE [LARGE SCALE GENOMIC DNA]</scope>
    <source>
        <strain evidence="4 5">JCM 7356</strain>
    </source>
</reference>
<evidence type="ECO:0000259" key="3">
    <source>
        <dbReference type="PROSITE" id="PS50043"/>
    </source>
</evidence>
<dbReference type="Gene3D" id="1.10.10.10">
    <property type="entry name" value="Winged helix-like DNA-binding domain superfamily/Winged helix DNA-binding domain"/>
    <property type="match status" value="1"/>
</dbReference>
<sequence length="946" mass="102923">MTARSGLIERSEELRLLTRLSADPLQGSGSVGLVVGPVASGKSGLLNALCEEASRSGVTALRAVGAQAECRTPLSIVGQLLRQAPLAAERSKQVRLLLAMSERAAAQHPAPTGPGQEPWQLPTDLVQELCAVLFELSTAGPLLICVDDVHHADTLSLQWLLFLIRRLGTAPIAVVLTERTSAQHPHPAFHAELLRQPNCRRILLGPLTHQGVVQLLESRLDAERADELASRFDALTGGNPLLVHALLEDLRTCTRLPSEQRPSRLGAGYAFSQAVVSCLHRSEPSALAVARGIAVFGESCTTHLLGQLLDLSPATVECVIRGLESAGLLEHGQFRHPAVRAAVLHDTDADDLSKLQHRAAHLLYTQGAPERAIAERLLASNEPGEAWSTRVLCDVARQALFDGDADLARRCVEHAHRVCADRRARGEVLILLAGVEWQLQAGNATRHLPQLTAALRAGDLGDRHSVVVVKYLLRHGRITEATAVLDHLLAAPGRPAEGRTTAELQTVKLLLASAYPGALAELPPFGPTNVNADRAPAAVRADPQLQAAAVLDEVLSGCAGENTFLGAEQVLRTIRLSYRSWEQVEFALLALIYGDQLDRAAVCCDQLLSRIGRAAEGWRPPLLALRSQIAFRQGRLVEAERFAKTALEEMPWPGWGVTIGLPMAVLLMAQTAMGKYEDAAELLSRPVPQAIYKSRYGLHYLHARGEYRLATNNPHAALDDFLICGEMMQEWGIDLPTVVAWRAAAARVHLSMNNHQRAKVLIDEQFKRLQPGPSRSRGIALRLGAAVAELRHRPSMLRQAVDELQRCDSPVELALALADLGYAYQNLGDHKRSRTMMNRAWQLAKEHSAEPILRGLSSMFCDVREEVPQTASATVLAGDLSDAERRVASLAALGHTNREIARELFITVSTVEQHLTRVYRKLKVTRRSDLPGELCLVSTGSSASYA</sequence>
<dbReference type="Pfam" id="PF13191">
    <property type="entry name" value="AAA_16"/>
    <property type="match status" value="1"/>
</dbReference>
<dbReference type="RefSeq" id="WP_344641063.1">
    <property type="nucleotide sequence ID" value="NZ_BAAATR010000061.1"/>
</dbReference>
<keyword evidence="5" id="KW-1185">Reference proteome</keyword>
<dbReference type="PROSITE" id="PS50043">
    <property type="entry name" value="HTH_LUXR_2"/>
    <property type="match status" value="1"/>
</dbReference>
<dbReference type="SUPFAM" id="SSF52540">
    <property type="entry name" value="P-loop containing nucleoside triphosphate hydrolases"/>
    <property type="match status" value="1"/>
</dbReference>
<dbReference type="PANTHER" id="PTHR16305">
    <property type="entry name" value="TESTICULAR SOLUBLE ADENYLYL CYCLASE"/>
    <property type="match status" value="1"/>
</dbReference>
<dbReference type="SUPFAM" id="SSF48452">
    <property type="entry name" value="TPR-like"/>
    <property type="match status" value="1"/>
</dbReference>
<dbReference type="Proteomes" id="UP001500305">
    <property type="component" value="Unassembled WGS sequence"/>
</dbReference>
<dbReference type="InterPro" id="IPR036388">
    <property type="entry name" value="WH-like_DNA-bd_sf"/>
</dbReference>
<dbReference type="InterPro" id="IPR041664">
    <property type="entry name" value="AAA_16"/>
</dbReference>
<dbReference type="SUPFAM" id="SSF46894">
    <property type="entry name" value="C-terminal effector domain of the bipartite response regulators"/>
    <property type="match status" value="1"/>
</dbReference>
<evidence type="ECO:0000256" key="1">
    <source>
        <dbReference type="ARBA" id="ARBA00022741"/>
    </source>
</evidence>
<keyword evidence="2" id="KW-0067">ATP-binding</keyword>
<dbReference type="InterPro" id="IPR011990">
    <property type="entry name" value="TPR-like_helical_dom_sf"/>
</dbReference>
<evidence type="ECO:0000313" key="4">
    <source>
        <dbReference type="EMBL" id="GAA2278218.1"/>
    </source>
</evidence>
<keyword evidence="1" id="KW-0547">Nucleotide-binding</keyword>
<dbReference type="CDD" id="cd06170">
    <property type="entry name" value="LuxR_C_like"/>
    <property type="match status" value="1"/>
</dbReference>
<organism evidence="4 5">
    <name type="scientific">Kitasatospora cystarginea</name>
    <dbReference type="NCBI Taxonomy" id="58350"/>
    <lineage>
        <taxon>Bacteria</taxon>
        <taxon>Bacillati</taxon>
        <taxon>Actinomycetota</taxon>
        <taxon>Actinomycetes</taxon>
        <taxon>Kitasatosporales</taxon>
        <taxon>Streptomycetaceae</taxon>
        <taxon>Kitasatospora</taxon>
    </lineage>
</organism>
<dbReference type="Gene3D" id="1.25.40.10">
    <property type="entry name" value="Tetratricopeptide repeat domain"/>
    <property type="match status" value="1"/>
</dbReference>
<evidence type="ECO:0000256" key="2">
    <source>
        <dbReference type="ARBA" id="ARBA00022840"/>
    </source>
</evidence>
<dbReference type="InterPro" id="IPR016032">
    <property type="entry name" value="Sig_transdc_resp-reg_C-effctor"/>
</dbReference>
<dbReference type="SMART" id="SM00421">
    <property type="entry name" value="HTH_LUXR"/>
    <property type="match status" value="1"/>
</dbReference>
<feature type="domain" description="HTH luxR-type" evidence="3">
    <location>
        <begin position="873"/>
        <end position="938"/>
    </location>
</feature>
<dbReference type="Pfam" id="PF00196">
    <property type="entry name" value="GerE"/>
    <property type="match status" value="1"/>
</dbReference>
<proteinExistence type="predicted"/>
<protein>
    <submittedName>
        <fullName evidence="4">LuxR family transcriptional regulator</fullName>
    </submittedName>
</protein>